<accession>A0A3B1C9N6</accession>
<protein>
    <recommendedName>
        <fullName evidence="2">DUF4783 domain-containing protein</fullName>
    </recommendedName>
</protein>
<organism evidence="1">
    <name type="scientific">hydrothermal vent metagenome</name>
    <dbReference type="NCBI Taxonomy" id="652676"/>
    <lineage>
        <taxon>unclassified sequences</taxon>
        <taxon>metagenomes</taxon>
        <taxon>ecological metagenomes</taxon>
    </lineage>
</organism>
<sequence>MKKYISVFIMVSTFIGSNAINAQVDKQSAIKVANQLFNACKKNDYRSTADILAYHGSDEGRLYKDTYNYSNSQEAAEVKRFCKRMKAMVEISDSYEFGSFKTRKMHGHEVKSLDVIFKSGNQKIKNRLIFIAINGKPVIYRLD</sequence>
<proteinExistence type="predicted"/>
<name>A0A3B1C9N6_9ZZZZ</name>
<reference evidence="1" key="1">
    <citation type="submission" date="2018-06" db="EMBL/GenBank/DDBJ databases">
        <authorList>
            <person name="Zhirakovskaya E."/>
        </authorList>
    </citation>
    <scope>NUCLEOTIDE SEQUENCE</scope>
</reference>
<gene>
    <name evidence="1" type="ORF">MNBD_IGNAVI01-2403</name>
</gene>
<dbReference type="EMBL" id="UOGD01000374">
    <property type="protein sequence ID" value="VAX27226.1"/>
    <property type="molecule type" value="Genomic_DNA"/>
</dbReference>
<evidence type="ECO:0008006" key="2">
    <source>
        <dbReference type="Google" id="ProtNLM"/>
    </source>
</evidence>
<evidence type="ECO:0000313" key="1">
    <source>
        <dbReference type="EMBL" id="VAX27226.1"/>
    </source>
</evidence>
<dbReference type="AlphaFoldDB" id="A0A3B1C9N6"/>